<feature type="compositionally biased region" description="Polar residues" evidence="1">
    <location>
        <begin position="130"/>
        <end position="147"/>
    </location>
</feature>
<protein>
    <submittedName>
        <fullName evidence="2">Uncharacterized protein</fullName>
    </submittedName>
</protein>
<gene>
    <name evidence="2" type="ORF">ACFFLI_08950</name>
</gene>
<evidence type="ECO:0000313" key="3">
    <source>
        <dbReference type="Proteomes" id="UP001589691"/>
    </source>
</evidence>
<evidence type="ECO:0000256" key="1">
    <source>
        <dbReference type="SAM" id="MobiDB-lite"/>
    </source>
</evidence>
<evidence type="ECO:0000313" key="2">
    <source>
        <dbReference type="EMBL" id="MFB9769985.1"/>
    </source>
</evidence>
<reference evidence="2 3" key="1">
    <citation type="submission" date="2024-09" db="EMBL/GenBank/DDBJ databases">
        <authorList>
            <person name="Sun Q."/>
            <person name="Mori K."/>
        </authorList>
    </citation>
    <scope>NUCLEOTIDE SEQUENCE [LARGE SCALE GENOMIC DNA]</scope>
    <source>
        <strain evidence="2 3">TBRC 4576</strain>
    </source>
</reference>
<dbReference type="EMBL" id="JBHLZY010000022">
    <property type="protein sequence ID" value="MFB9769985.1"/>
    <property type="molecule type" value="Genomic_DNA"/>
</dbReference>
<keyword evidence="3" id="KW-1185">Reference proteome</keyword>
<organism evidence="2 3">
    <name type="scientific">Lactiplantibacillus modestisalitolerans</name>
    <dbReference type="NCBI Taxonomy" id="1457219"/>
    <lineage>
        <taxon>Bacteria</taxon>
        <taxon>Bacillati</taxon>
        <taxon>Bacillota</taxon>
        <taxon>Bacilli</taxon>
        <taxon>Lactobacillales</taxon>
        <taxon>Lactobacillaceae</taxon>
        <taxon>Lactiplantibacillus</taxon>
    </lineage>
</organism>
<sequence>MAAIAFYGSRHFDDSFVTMYDSLDTKAGLTVDVSTENVADMVKPGTGVAYYLQPTSDGTNAPGLFSYPCYTLENDKTVNFYQANDYDRVLKTTNLKTVVAYVNRQGKANEINKLASQVTVDDQINHTKDGPSTQEKQARQNGTPVTSNNKITAHYLENSENALTKVAVYYGLMNGITPDWENLKAYVQKGGHIYFDEDGDQEERGLIFLDDGSNSGCALIFGAGNPASGSPDRYFFSHLGSDGTVVDFMENKDDVGAGNAGTSADAMVDFCNHHGGQRALAQVDVSGSY</sequence>
<dbReference type="RefSeq" id="WP_137641725.1">
    <property type="nucleotide sequence ID" value="NZ_BJEA01000002.1"/>
</dbReference>
<accession>A0ABV5WV05</accession>
<comment type="caution">
    <text evidence="2">The sequence shown here is derived from an EMBL/GenBank/DDBJ whole genome shotgun (WGS) entry which is preliminary data.</text>
</comment>
<proteinExistence type="predicted"/>
<feature type="region of interest" description="Disordered" evidence="1">
    <location>
        <begin position="124"/>
        <end position="147"/>
    </location>
</feature>
<name>A0ABV5WV05_9LACO</name>
<dbReference type="Proteomes" id="UP001589691">
    <property type="component" value="Unassembled WGS sequence"/>
</dbReference>